<protein>
    <submittedName>
        <fullName evidence="9">Na /proline</fullName>
    </submittedName>
</protein>
<dbReference type="InterPro" id="IPR038377">
    <property type="entry name" value="Na/Glc_symporter_sf"/>
</dbReference>
<feature type="transmembrane region" description="Helical" evidence="8">
    <location>
        <begin position="462"/>
        <end position="479"/>
    </location>
</feature>
<feature type="transmembrane region" description="Helical" evidence="8">
    <location>
        <begin position="287"/>
        <end position="307"/>
    </location>
</feature>
<keyword evidence="6 8" id="KW-0472">Membrane</keyword>
<evidence type="ECO:0000256" key="6">
    <source>
        <dbReference type="ARBA" id="ARBA00023136"/>
    </source>
</evidence>
<feature type="transmembrane region" description="Helical" evidence="8">
    <location>
        <begin position="245"/>
        <end position="266"/>
    </location>
</feature>
<evidence type="ECO:0000313" key="10">
    <source>
        <dbReference type="Proteomes" id="UP000049127"/>
    </source>
</evidence>
<dbReference type="OrthoDB" id="9810181at2"/>
<evidence type="ECO:0000256" key="8">
    <source>
        <dbReference type="SAM" id="Phobius"/>
    </source>
</evidence>
<keyword evidence="5 8" id="KW-1133">Transmembrane helix</keyword>
<feature type="transmembrane region" description="Helical" evidence="8">
    <location>
        <begin position="86"/>
        <end position="105"/>
    </location>
</feature>
<dbReference type="CDD" id="cd10327">
    <property type="entry name" value="SLC5sbd_PanF"/>
    <property type="match status" value="1"/>
</dbReference>
<name>A0A0C7QKA8_PARSO</name>
<feature type="transmembrane region" description="Helical" evidence="8">
    <location>
        <begin position="437"/>
        <end position="456"/>
    </location>
</feature>
<reference evidence="9 10" key="1">
    <citation type="submission" date="2015-01" db="EMBL/GenBank/DDBJ databases">
        <authorList>
            <person name="Aslett A.Martin."/>
            <person name="De Silva Nishadi"/>
        </authorList>
    </citation>
    <scope>NUCLEOTIDE SEQUENCE [LARGE SCALE GENOMIC DNA]</scope>
    <source>
        <strain evidence="9 10">R28058</strain>
    </source>
</reference>
<feature type="transmembrane region" description="Helical" evidence="8">
    <location>
        <begin position="169"/>
        <end position="189"/>
    </location>
</feature>
<dbReference type="EMBL" id="CEKZ01000003">
    <property type="protein sequence ID" value="CEQ03976.1"/>
    <property type="molecule type" value="Genomic_DNA"/>
</dbReference>
<dbReference type="AlphaFoldDB" id="A0A0C7QKA8"/>
<keyword evidence="3" id="KW-0813">Transport</keyword>
<feature type="transmembrane region" description="Helical" evidence="8">
    <location>
        <begin position="54"/>
        <end position="74"/>
    </location>
</feature>
<sequence>MKSINFQVLIPIIIYFIVVFVVGFYSMKFVNRAKNKAAGEKGFMDEYMTGGRDLGGFVLAMTLVTTYLSAGSFIGGPGTAYTQGLGWVFLAMAQMPTGYFTLAVLGKKFAIIARKINAVTITDFLRERYKSDSVVILTSISIVVFFIAAMAAQWVGAARLLQGAIGIDYKLALTAFGITVIVHTVIGGFRAVTISDAIQGVIMTVATIAIFIGTLIAGGGVESIVNNMQNINEGLITPFGVTPGHMSMAWVTSFWILVGFAVVGIPSVSQRAMSYKDTKSLHDGIKYGTIVSMVLLLGMHLVGAFSRTLVTGIESGDLVIPTITTQLFPPVIAGIVLAGPLASIMSTVDSQLLVASGSIVNDIYTNYINPKIKKDAKKTATISLLVTTVLGIIIYIVAIKPPDLIVWLNLYANAGIIATFLWPIVLGLYWKRANASGAIASIVSGISTYILFSYVWPRPFGMHTIVLPLLISLISFIIVSKITKPPTDETIETFWGVYKK</sequence>
<feature type="transmembrane region" description="Helical" evidence="8">
    <location>
        <begin position="410"/>
        <end position="430"/>
    </location>
</feature>
<gene>
    <name evidence="9" type="primary">PutP</name>
    <name evidence="9" type="ORF">R28058_17091</name>
</gene>
<dbReference type="NCBIfam" id="TIGR02119">
    <property type="entry name" value="panF"/>
    <property type="match status" value="1"/>
</dbReference>
<evidence type="ECO:0000256" key="7">
    <source>
        <dbReference type="RuleBase" id="RU362091"/>
    </source>
</evidence>
<dbReference type="InterPro" id="IPR011849">
    <property type="entry name" value="Na/pantothenate_symporter"/>
</dbReference>
<feature type="transmembrane region" description="Helical" evidence="8">
    <location>
        <begin position="6"/>
        <end position="26"/>
    </location>
</feature>
<dbReference type="PANTHER" id="PTHR48086">
    <property type="entry name" value="SODIUM/PROLINE SYMPORTER-RELATED"/>
    <property type="match status" value="1"/>
</dbReference>
<evidence type="ECO:0000256" key="3">
    <source>
        <dbReference type="ARBA" id="ARBA00022448"/>
    </source>
</evidence>
<feature type="transmembrane region" description="Helical" evidence="8">
    <location>
        <begin position="380"/>
        <end position="398"/>
    </location>
</feature>
<dbReference type="Proteomes" id="UP000049127">
    <property type="component" value="Unassembled WGS sequence"/>
</dbReference>
<dbReference type="RefSeq" id="WP_055342088.1">
    <property type="nucleotide sequence ID" value="NZ_CDNI01000003.1"/>
</dbReference>
<keyword evidence="4 8" id="KW-0812">Transmembrane</keyword>
<dbReference type="GO" id="GO:0036376">
    <property type="term" value="P:sodium ion export across plasma membrane"/>
    <property type="evidence" value="ECO:0007669"/>
    <property type="project" value="InterPro"/>
</dbReference>
<organism evidence="9 10">
    <name type="scientific">Paraclostridium sordellii</name>
    <name type="common">Clostridium sordellii</name>
    <dbReference type="NCBI Taxonomy" id="1505"/>
    <lineage>
        <taxon>Bacteria</taxon>
        <taxon>Bacillati</taxon>
        <taxon>Bacillota</taxon>
        <taxon>Clostridia</taxon>
        <taxon>Peptostreptococcales</taxon>
        <taxon>Peptostreptococcaceae</taxon>
        <taxon>Paraclostridium</taxon>
    </lineage>
</organism>
<dbReference type="PANTHER" id="PTHR48086:SF4">
    <property type="entry name" value="SODIUM_PANTOTHENATE SYMPORTER"/>
    <property type="match status" value="1"/>
</dbReference>
<dbReference type="Pfam" id="PF00474">
    <property type="entry name" value="SSF"/>
    <property type="match status" value="1"/>
</dbReference>
<feature type="transmembrane region" description="Helical" evidence="8">
    <location>
        <begin position="134"/>
        <end position="157"/>
    </location>
</feature>
<evidence type="ECO:0000256" key="1">
    <source>
        <dbReference type="ARBA" id="ARBA00004141"/>
    </source>
</evidence>
<comment type="similarity">
    <text evidence="2 7">Belongs to the sodium:solute symporter (SSF) (TC 2.A.21) family.</text>
</comment>
<comment type="subcellular location">
    <subcellularLocation>
        <location evidence="1">Membrane</location>
        <topology evidence="1">Multi-pass membrane protein</topology>
    </subcellularLocation>
</comment>
<proteinExistence type="inferred from homology"/>
<accession>A0A0C7QKA8</accession>
<dbReference type="InterPro" id="IPR001734">
    <property type="entry name" value="Na/solute_symporter"/>
</dbReference>
<evidence type="ECO:0000256" key="5">
    <source>
        <dbReference type="ARBA" id="ARBA00022989"/>
    </source>
</evidence>
<dbReference type="InterPro" id="IPR050277">
    <property type="entry name" value="Sodium:Solute_Symporter"/>
</dbReference>
<dbReference type="GO" id="GO:0015233">
    <property type="term" value="F:pantothenate transmembrane transporter activity"/>
    <property type="evidence" value="ECO:0007669"/>
    <property type="project" value="InterPro"/>
</dbReference>
<feature type="transmembrane region" description="Helical" evidence="8">
    <location>
        <begin position="201"/>
        <end position="225"/>
    </location>
</feature>
<dbReference type="NCBIfam" id="TIGR00813">
    <property type="entry name" value="sss"/>
    <property type="match status" value="1"/>
</dbReference>
<dbReference type="GO" id="GO:0005886">
    <property type="term" value="C:plasma membrane"/>
    <property type="evidence" value="ECO:0007669"/>
    <property type="project" value="TreeGrafter"/>
</dbReference>
<dbReference type="Gene3D" id="1.20.1730.10">
    <property type="entry name" value="Sodium/glucose cotransporter"/>
    <property type="match status" value="1"/>
</dbReference>
<dbReference type="PROSITE" id="PS50283">
    <property type="entry name" value="NA_SOLUT_SYMP_3"/>
    <property type="match status" value="1"/>
</dbReference>
<dbReference type="GO" id="GO:0015081">
    <property type="term" value="F:sodium ion transmembrane transporter activity"/>
    <property type="evidence" value="ECO:0007669"/>
    <property type="project" value="InterPro"/>
</dbReference>
<evidence type="ECO:0000313" key="9">
    <source>
        <dbReference type="EMBL" id="CEQ03976.1"/>
    </source>
</evidence>
<evidence type="ECO:0000256" key="4">
    <source>
        <dbReference type="ARBA" id="ARBA00022692"/>
    </source>
</evidence>
<feature type="transmembrane region" description="Helical" evidence="8">
    <location>
        <begin position="327"/>
        <end position="348"/>
    </location>
</feature>
<evidence type="ECO:0000256" key="2">
    <source>
        <dbReference type="ARBA" id="ARBA00006434"/>
    </source>
</evidence>